<reference evidence="2 3" key="1">
    <citation type="journal article" date="2010" name="Stand. Genomic Sci.">
        <title>Complete genome sequence of Coraliomargarita akajimensis type strain (04OKA010-24).</title>
        <authorList>
            <person name="Mavromatis K."/>
            <person name="Abt B."/>
            <person name="Brambilla E."/>
            <person name="Lapidus A."/>
            <person name="Copeland A."/>
            <person name="Deshpande S."/>
            <person name="Nolan M."/>
            <person name="Lucas S."/>
            <person name="Tice H."/>
            <person name="Cheng J.F."/>
            <person name="Han C."/>
            <person name="Detter J.C."/>
            <person name="Woyke T."/>
            <person name="Goodwin L."/>
            <person name="Pitluck S."/>
            <person name="Held B."/>
            <person name="Brettin T."/>
            <person name="Tapia R."/>
            <person name="Ivanova N."/>
            <person name="Mikhailova N."/>
            <person name="Pati A."/>
            <person name="Liolios K."/>
            <person name="Chen A."/>
            <person name="Palaniappan K."/>
            <person name="Land M."/>
            <person name="Hauser L."/>
            <person name="Chang Y.J."/>
            <person name="Jeffries C.D."/>
            <person name="Rohde M."/>
            <person name="Goker M."/>
            <person name="Bristow J."/>
            <person name="Eisen J.A."/>
            <person name="Markowitz V."/>
            <person name="Hugenholtz P."/>
            <person name="Klenk H.P."/>
            <person name="Kyrpides N.C."/>
        </authorList>
    </citation>
    <scope>NUCLEOTIDE SEQUENCE [LARGE SCALE GENOMIC DNA]</scope>
    <source>
        <strain evidence="3">DSM 45221 / IAM 15411 / JCM 23193 / KCTC 12865</strain>
    </source>
</reference>
<evidence type="ECO:0000256" key="1">
    <source>
        <dbReference type="SAM" id="Phobius"/>
    </source>
</evidence>
<accession>D5EIA1</accession>
<feature type="transmembrane region" description="Helical" evidence="1">
    <location>
        <begin position="48"/>
        <end position="71"/>
    </location>
</feature>
<feature type="transmembrane region" description="Helical" evidence="1">
    <location>
        <begin position="17"/>
        <end position="36"/>
    </location>
</feature>
<keyword evidence="3" id="KW-1185">Reference proteome</keyword>
<evidence type="ECO:0000313" key="3">
    <source>
        <dbReference type="Proteomes" id="UP000000925"/>
    </source>
</evidence>
<gene>
    <name evidence="2" type="ordered locus">Caka_1146</name>
</gene>
<dbReference type="eggNOG" id="ENOG5033CPS">
    <property type="taxonomic scope" value="Bacteria"/>
</dbReference>
<keyword evidence="1" id="KW-0812">Transmembrane</keyword>
<protein>
    <submittedName>
        <fullName evidence="2">CdsA</fullName>
    </submittedName>
</protein>
<dbReference type="OrthoDB" id="195731at2"/>
<organism evidence="2 3">
    <name type="scientific">Coraliomargarita akajimensis (strain DSM 45221 / IAM 15411 / JCM 23193 / KCTC 12865 / 04OKA010-24)</name>
    <dbReference type="NCBI Taxonomy" id="583355"/>
    <lineage>
        <taxon>Bacteria</taxon>
        <taxon>Pseudomonadati</taxon>
        <taxon>Verrucomicrobiota</taxon>
        <taxon>Opitutia</taxon>
        <taxon>Puniceicoccales</taxon>
        <taxon>Coraliomargaritaceae</taxon>
        <taxon>Coraliomargarita</taxon>
    </lineage>
</organism>
<feature type="transmembrane region" description="Helical" evidence="1">
    <location>
        <begin position="124"/>
        <end position="146"/>
    </location>
</feature>
<dbReference type="Proteomes" id="UP000000925">
    <property type="component" value="Chromosome"/>
</dbReference>
<feature type="transmembrane region" description="Helical" evidence="1">
    <location>
        <begin position="91"/>
        <end position="112"/>
    </location>
</feature>
<dbReference type="KEGG" id="caa:Caka_1146"/>
<keyword evidence="1" id="KW-0472">Membrane</keyword>
<dbReference type="HOGENOM" id="CLU_1634683_0_0_0"/>
<dbReference type="EMBL" id="CP001998">
    <property type="protein sequence ID" value="ADE54167.1"/>
    <property type="molecule type" value="Genomic_DNA"/>
</dbReference>
<dbReference type="RefSeq" id="WP_013042889.1">
    <property type="nucleotide sequence ID" value="NC_014008.1"/>
</dbReference>
<evidence type="ECO:0000313" key="2">
    <source>
        <dbReference type="EMBL" id="ADE54167.1"/>
    </source>
</evidence>
<proteinExistence type="predicted"/>
<dbReference type="InterPro" id="IPR025461">
    <property type="entry name" value="ABA4-like"/>
</dbReference>
<keyword evidence="1" id="KW-1133">Transmembrane helix</keyword>
<dbReference type="AlphaFoldDB" id="D5EIA1"/>
<dbReference type="STRING" id="583355.Caka_1146"/>
<sequence>MPIWIIESFGNEVLQQAFLVIALMTAPVWLGMIFFPRSKIVQHLANPWVLPPVYCTALVLLVWTALDASLLPQVVDEFSYNEAKSFSRHPMAFLLLFCNWQIINLAVGTAMYQRASRGRFSAPVELTLCWLFGAWALLPFACRLLFRKEFRR</sequence>
<name>D5EIA1_CORAD</name>
<dbReference type="Pfam" id="PF14108">
    <property type="entry name" value="ABA4-like"/>
    <property type="match status" value="1"/>
</dbReference>